<dbReference type="RefSeq" id="WP_223103985.1">
    <property type="nucleotide sequence ID" value="NZ_CP061913.1"/>
</dbReference>
<dbReference type="PANTHER" id="PTHR35526">
    <property type="entry name" value="ANTI-SIGMA-F FACTOR RSBW-RELATED"/>
    <property type="match status" value="1"/>
</dbReference>
<organism evidence="3 4">
    <name type="scientific">Dactylosporangium vinaceum</name>
    <dbReference type="NCBI Taxonomy" id="53362"/>
    <lineage>
        <taxon>Bacteria</taxon>
        <taxon>Bacillati</taxon>
        <taxon>Actinomycetota</taxon>
        <taxon>Actinomycetes</taxon>
        <taxon>Micromonosporales</taxon>
        <taxon>Micromonosporaceae</taxon>
        <taxon>Dactylosporangium</taxon>
    </lineage>
</organism>
<dbReference type="Proteomes" id="UP001589608">
    <property type="component" value="Unassembled WGS sequence"/>
</dbReference>
<evidence type="ECO:0000259" key="2">
    <source>
        <dbReference type="Pfam" id="PF13581"/>
    </source>
</evidence>
<keyword evidence="1" id="KW-0418">Kinase</keyword>
<dbReference type="InterPro" id="IPR050267">
    <property type="entry name" value="Anti-sigma-factor_SerPK"/>
</dbReference>
<keyword evidence="3" id="KW-0547">Nucleotide-binding</keyword>
<name>A0ABV5MSQ0_9ACTN</name>
<keyword evidence="4" id="KW-1185">Reference proteome</keyword>
<dbReference type="InterPro" id="IPR036890">
    <property type="entry name" value="HATPase_C_sf"/>
</dbReference>
<keyword evidence="1" id="KW-0723">Serine/threonine-protein kinase</keyword>
<accession>A0ABV5MSQ0</accession>
<keyword evidence="3" id="KW-0067">ATP-binding</keyword>
<dbReference type="InterPro" id="IPR003594">
    <property type="entry name" value="HATPase_dom"/>
</dbReference>
<comment type="caution">
    <text evidence="3">The sequence shown here is derived from an EMBL/GenBank/DDBJ whole genome shotgun (WGS) entry which is preliminary data.</text>
</comment>
<evidence type="ECO:0000313" key="3">
    <source>
        <dbReference type="EMBL" id="MFB9451856.1"/>
    </source>
</evidence>
<proteinExistence type="predicted"/>
<gene>
    <name evidence="3" type="ORF">ACFFTR_53095</name>
</gene>
<keyword evidence="1" id="KW-0808">Transferase</keyword>
<dbReference type="SUPFAM" id="SSF55874">
    <property type="entry name" value="ATPase domain of HSP90 chaperone/DNA topoisomerase II/histidine kinase"/>
    <property type="match status" value="1"/>
</dbReference>
<dbReference type="Pfam" id="PF13581">
    <property type="entry name" value="HATPase_c_2"/>
    <property type="match status" value="1"/>
</dbReference>
<protein>
    <submittedName>
        <fullName evidence="3">ATP-binding protein</fullName>
    </submittedName>
</protein>
<reference evidence="3 4" key="1">
    <citation type="submission" date="2024-09" db="EMBL/GenBank/DDBJ databases">
        <authorList>
            <person name="Sun Q."/>
            <person name="Mori K."/>
        </authorList>
    </citation>
    <scope>NUCLEOTIDE SEQUENCE [LARGE SCALE GENOMIC DNA]</scope>
    <source>
        <strain evidence="3 4">JCM 3307</strain>
    </source>
</reference>
<feature type="domain" description="Histidine kinase/HSP90-like ATPase" evidence="2">
    <location>
        <begin position="46"/>
        <end position="164"/>
    </location>
</feature>
<dbReference type="CDD" id="cd16936">
    <property type="entry name" value="HATPase_RsbW-like"/>
    <property type="match status" value="1"/>
</dbReference>
<evidence type="ECO:0000313" key="4">
    <source>
        <dbReference type="Proteomes" id="UP001589608"/>
    </source>
</evidence>
<evidence type="ECO:0000256" key="1">
    <source>
        <dbReference type="ARBA" id="ARBA00022527"/>
    </source>
</evidence>
<dbReference type="Gene3D" id="3.30.565.10">
    <property type="entry name" value="Histidine kinase-like ATPase, C-terminal domain"/>
    <property type="match status" value="1"/>
</dbReference>
<sequence length="180" mass="18634">MNIERAARSAQLPVQAVPVAINAVKAAEGTGLPSAYLRLALALALPREPASVGKVRRLADAALSALGVAASCRADVALMLAEACTNAVVHAAGATFRVNLTVDRGRCVLEVFDDGLGLPDRPIGRGTADGSAETGRGMALIRALSDAAEWVQVRPRGLAVRMSKRLSWDTGGLAGRDRVA</sequence>
<dbReference type="EMBL" id="JBHMCA010000093">
    <property type="protein sequence ID" value="MFB9451856.1"/>
    <property type="molecule type" value="Genomic_DNA"/>
</dbReference>
<dbReference type="GO" id="GO:0005524">
    <property type="term" value="F:ATP binding"/>
    <property type="evidence" value="ECO:0007669"/>
    <property type="project" value="UniProtKB-KW"/>
</dbReference>
<dbReference type="PANTHER" id="PTHR35526:SF3">
    <property type="entry name" value="ANTI-SIGMA-F FACTOR RSBW"/>
    <property type="match status" value="1"/>
</dbReference>